<feature type="compositionally biased region" description="Gly residues" evidence="1">
    <location>
        <begin position="870"/>
        <end position="879"/>
    </location>
</feature>
<keyword evidence="3" id="KW-1185">Reference proteome</keyword>
<dbReference type="Proteomes" id="UP000239649">
    <property type="component" value="Unassembled WGS sequence"/>
</dbReference>
<dbReference type="PANTHER" id="PTHR36029:SF1">
    <property type="entry name" value="PROTEIN TPLATE"/>
    <property type="match status" value="1"/>
</dbReference>
<proteinExistence type="predicted"/>
<feature type="region of interest" description="Disordered" evidence="1">
    <location>
        <begin position="1225"/>
        <end position="1249"/>
    </location>
</feature>
<feature type="compositionally biased region" description="Basic and acidic residues" evidence="1">
    <location>
        <begin position="788"/>
        <end position="804"/>
    </location>
</feature>
<dbReference type="STRING" id="554055.A0A2P6V5E6"/>
<dbReference type="InterPro" id="IPR037501">
    <property type="entry name" value="TPLATE"/>
</dbReference>
<dbReference type="PANTHER" id="PTHR36029">
    <property type="entry name" value="TSET COMPLEX MEMBER TSTA"/>
    <property type="match status" value="1"/>
</dbReference>
<feature type="region of interest" description="Disordered" evidence="1">
    <location>
        <begin position="1180"/>
        <end position="1210"/>
    </location>
</feature>
<dbReference type="InterPro" id="IPR011989">
    <property type="entry name" value="ARM-like"/>
</dbReference>
<accession>A0A2P6V5E6</accession>
<dbReference type="EMBL" id="LHPF02000028">
    <property type="protein sequence ID" value="PSC69304.1"/>
    <property type="molecule type" value="Genomic_DNA"/>
</dbReference>
<comment type="caution">
    <text evidence="2">The sequence shown here is derived from an EMBL/GenBank/DDBJ whole genome shotgun (WGS) entry which is preliminary data.</text>
</comment>
<evidence type="ECO:0000313" key="2">
    <source>
        <dbReference type="EMBL" id="PSC69304.1"/>
    </source>
</evidence>
<reference evidence="2 3" key="1">
    <citation type="journal article" date="2018" name="Plant J.">
        <title>Genome sequences of Chlorella sorokiniana UTEX 1602 and Micractinium conductrix SAG 241.80: implications to maltose excretion by a green alga.</title>
        <authorList>
            <person name="Arriola M.B."/>
            <person name="Velmurugan N."/>
            <person name="Zhang Y."/>
            <person name="Plunkett M.H."/>
            <person name="Hondzo H."/>
            <person name="Barney B.M."/>
        </authorList>
    </citation>
    <scope>NUCLEOTIDE SEQUENCE [LARGE SCALE GENOMIC DNA]</scope>
    <source>
        <strain evidence="2 3">SAG 241.80</strain>
    </source>
</reference>
<evidence type="ECO:0000256" key="1">
    <source>
        <dbReference type="SAM" id="MobiDB-lite"/>
    </source>
</evidence>
<feature type="region of interest" description="Disordered" evidence="1">
    <location>
        <begin position="783"/>
        <end position="806"/>
    </location>
</feature>
<feature type="compositionally biased region" description="Low complexity" evidence="1">
    <location>
        <begin position="1195"/>
        <end position="1209"/>
    </location>
</feature>
<organism evidence="2 3">
    <name type="scientific">Micractinium conductrix</name>
    <dbReference type="NCBI Taxonomy" id="554055"/>
    <lineage>
        <taxon>Eukaryota</taxon>
        <taxon>Viridiplantae</taxon>
        <taxon>Chlorophyta</taxon>
        <taxon>core chlorophytes</taxon>
        <taxon>Trebouxiophyceae</taxon>
        <taxon>Chlorellales</taxon>
        <taxon>Chlorellaceae</taxon>
        <taxon>Chlorella clade</taxon>
        <taxon>Micractinium</taxon>
    </lineage>
</organism>
<gene>
    <name evidence="2" type="ORF">C2E20_7203</name>
</gene>
<evidence type="ECO:0000313" key="3">
    <source>
        <dbReference type="Proteomes" id="UP000239649"/>
    </source>
</evidence>
<protein>
    <submittedName>
        <fullName evidence="2">Protein TPLATE</fullName>
    </submittedName>
</protein>
<dbReference type="Gene3D" id="1.25.10.10">
    <property type="entry name" value="Leucine-rich Repeat Variant"/>
    <property type="match status" value="1"/>
</dbReference>
<dbReference type="AlphaFoldDB" id="A0A2P6V5E6"/>
<feature type="region of interest" description="Disordered" evidence="1">
    <location>
        <begin position="860"/>
        <end position="884"/>
    </location>
</feature>
<sequence>MADLRADLLSGEPDKQTGALMSAFALLSAGRDAAPLVSAALQLLGNPATAPEPKRVAYDLAMAAQLSDTDLARLASAVAADLQKGSPAEVRAKALAALPALPPHRLQALLAGGGNTLERLVLSLRSSSDPVRAAAIEAVADLSTRERTLQLAAEAPAVLSALIDAWEGVTDALLDETDVVCANACAALAQLLAADDGGAPPLPDASAQALSNLTDSVHKRLGGLLGMALARFRALSTVLLVAVPPLLVAYLRGLSPLPEERRLDALPGDVSSVGRCHASEECAVLLVELLHSPNPAVLLAAAEALLDLTKMDGASAAVLSVLPKAASAIISAATNAEGQLSAAQPQILALLLERLPVVPAVQQPALFQRLLPLVAAIPSAARRARGLARLWAAVLRYDWSSSAAAAEKAARAPRAGAPAPPQPQLQQLLLEPAVKEAVSGTAGSGDVGTALAAPAPPPIFPAFREELVGSLLYVLLSHPRGAAGRAAGAGAAAGASSLVAEASELQGLVEAAEWLASAKTALQGTKACLGWDRVASTLTTGTTAITDLWLQLLLATLQAAAAVRGALAARAHEASEAQTDARPTATALGAAVARRVGSLEMDLQGMLLQVAANWRALHPVVRPRAVWVCCFHLQLKSVLDAAWNSCVDAIRGLLLDSRRKAQPGSHASAVSEGLLAVRSSSDGGRHAAGLAAAAGQQAEVAMLCLERLVALVAYHNKGQLEGQLAPIGSLLEKLCKLELENDCGPALTERIQRLLAAVLPVATSGKDRRGSGAGGRTFASTTISIRSRLTEEEKPQAGARKEGEPQVVIELSPDPAAPSAAAYPTTLPAAAALFGTPEATRYVHLLEQLQAAAWQDDDAAGAEAAEAEAAGGGARGGTDTGAAPGLPSLLQLTSILAGEHEGAAAAVGTEVTGPSAPLALALSHRVDAARRTIALRCTLHNRTLEAIKGVEVELTLGGPVAPGHRRPLAFALEPLPPAGSTSWETELRVSGFGWPAIQPAIFLPVKLPGGAEPSMRCKPYNISPLQLLAPPTHAISPSEFYQLWQALPHRAQVSATATEPGPAGLQRVMAGLQSGAAQASMLCVLRTWAPVHGSAHAAFFGSSWDGQRIACVVTGVVDGSAAMQAAGGGEGGAPALPPASTLPARLQFHFRSVSAQVVSHVQGHEIELLDRLTGGRVVPLAAGEDGSSGGGAGGTPAAEPPAAAGGTEAFRPSTVSFLRTLRSEEAVMESKSEDQEEGAGAADPAAAEATRRAFEGAVLAQWQRLRAMRVG</sequence>
<name>A0A2P6V5E6_9CHLO</name>
<feature type="compositionally biased region" description="Low complexity" evidence="1">
    <location>
        <begin position="1238"/>
        <end position="1248"/>
    </location>
</feature>
<dbReference type="GO" id="GO:0006897">
    <property type="term" value="P:endocytosis"/>
    <property type="evidence" value="ECO:0007669"/>
    <property type="project" value="InterPro"/>
</dbReference>
<dbReference type="InterPro" id="IPR016024">
    <property type="entry name" value="ARM-type_fold"/>
</dbReference>
<dbReference type="SUPFAM" id="SSF48371">
    <property type="entry name" value="ARM repeat"/>
    <property type="match status" value="1"/>
</dbReference>
<dbReference type="OrthoDB" id="514348at2759"/>